<evidence type="ECO:0000313" key="2">
    <source>
        <dbReference type="EMBL" id="KAI9169580.1"/>
    </source>
</evidence>
<name>A0AAD5ILV8_ACENE</name>
<protein>
    <submittedName>
        <fullName evidence="2">Uncharacterized protein</fullName>
    </submittedName>
</protein>
<reference evidence="2" key="1">
    <citation type="journal article" date="2022" name="Plant J.">
        <title>Strategies of tolerance reflected in two North American maple genomes.</title>
        <authorList>
            <person name="McEvoy S.L."/>
            <person name="Sezen U.U."/>
            <person name="Trouern-Trend A."/>
            <person name="McMahon S.M."/>
            <person name="Schaberg P.G."/>
            <person name="Yang J."/>
            <person name="Wegrzyn J.L."/>
            <person name="Swenson N.G."/>
        </authorList>
    </citation>
    <scope>NUCLEOTIDE SEQUENCE</scope>
    <source>
        <strain evidence="2">91603</strain>
    </source>
</reference>
<accession>A0AAD5ILV8</accession>
<dbReference type="EMBL" id="JAJSOW010000104">
    <property type="protein sequence ID" value="KAI9169580.1"/>
    <property type="molecule type" value="Genomic_DNA"/>
</dbReference>
<sequence length="269" mass="28320">MERVGWGPAILAFIGKVSGAHVNVADKKPVVFATSTTIALPVPFPDFSSPTSNSHAANVGISLRPSRPTTTPPLAPTKSQLSPPTTLPIPPTNCSPFSEITARAGRVWDLSSQTQEQTLTTPSVTLSESSPIIPSPLPPTSASWQPRLDSARDVVTLTSSQSRDKNLEEVVARFLKVCLRGTSPSIMYPSVILPTASLVSSSLSSISPIANVGISLGSNRSTDTPPLTPAKSRISLLAKLSTLPTARSPLSEMAARASRIQSILGQIQR</sequence>
<gene>
    <name evidence="2" type="ORF">LWI28_014371</name>
</gene>
<proteinExistence type="predicted"/>
<feature type="region of interest" description="Disordered" evidence="1">
    <location>
        <begin position="47"/>
        <end position="94"/>
    </location>
</feature>
<dbReference type="AlphaFoldDB" id="A0AAD5ILV8"/>
<organism evidence="2 3">
    <name type="scientific">Acer negundo</name>
    <name type="common">Box elder</name>
    <dbReference type="NCBI Taxonomy" id="4023"/>
    <lineage>
        <taxon>Eukaryota</taxon>
        <taxon>Viridiplantae</taxon>
        <taxon>Streptophyta</taxon>
        <taxon>Embryophyta</taxon>
        <taxon>Tracheophyta</taxon>
        <taxon>Spermatophyta</taxon>
        <taxon>Magnoliopsida</taxon>
        <taxon>eudicotyledons</taxon>
        <taxon>Gunneridae</taxon>
        <taxon>Pentapetalae</taxon>
        <taxon>rosids</taxon>
        <taxon>malvids</taxon>
        <taxon>Sapindales</taxon>
        <taxon>Sapindaceae</taxon>
        <taxon>Hippocastanoideae</taxon>
        <taxon>Acereae</taxon>
        <taxon>Acer</taxon>
    </lineage>
</organism>
<comment type="caution">
    <text evidence="2">The sequence shown here is derived from an EMBL/GenBank/DDBJ whole genome shotgun (WGS) entry which is preliminary data.</text>
</comment>
<evidence type="ECO:0000313" key="3">
    <source>
        <dbReference type="Proteomes" id="UP001064489"/>
    </source>
</evidence>
<feature type="region of interest" description="Disordered" evidence="1">
    <location>
        <begin position="111"/>
        <end position="145"/>
    </location>
</feature>
<dbReference type="Proteomes" id="UP001064489">
    <property type="component" value="Chromosome 7"/>
</dbReference>
<evidence type="ECO:0000256" key="1">
    <source>
        <dbReference type="SAM" id="MobiDB-lite"/>
    </source>
</evidence>
<reference evidence="2" key="2">
    <citation type="submission" date="2023-02" db="EMBL/GenBank/DDBJ databases">
        <authorList>
            <person name="Swenson N.G."/>
            <person name="Wegrzyn J.L."/>
            <person name="Mcevoy S.L."/>
        </authorList>
    </citation>
    <scope>NUCLEOTIDE SEQUENCE</scope>
    <source>
        <strain evidence="2">91603</strain>
        <tissue evidence="2">Leaf</tissue>
    </source>
</reference>
<keyword evidence="3" id="KW-1185">Reference proteome</keyword>
<feature type="compositionally biased region" description="Low complexity" evidence="1">
    <location>
        <begin position="111"/>
        <end position="132"/>
    </location>
</feature>